<sequence length="117" mass="13839">MANNIRIKRLNHAFMEEISMILMEEVRDEDLKFVTITGCDITNDLSYAKVYFTVLDKDKKEKVLEDINNAASFIRGKLSERIEIRHTPELKFIYDDSIEYGEKIEKIIDKLHKEKQN</sequence>
<dbReference type="AlphaFoldDB" id="K1SHL8"/>
<dbReference type="PANTHER" id="PTHR33515:SF1">
    <property type="entry name" value="RIBOSOME-BINDING FACTOR A, CHLOROPLASTIC-RELATED"/>
    <property type="match status" value="1"/>
</dbReference>
<reference evidence="1" key="1">
    <citation type="journal article" date="2013" name="Environ. Microbiol.">
        <title>Microbiota from the distal guts of lean and obese adolescents exhibit partial functional redundancy besides clear differences in community structure.</title>
        <authorList>
            <person name="Ferrer M."/>
            <person name="Ruiz A."/>
            <person name="Lanza F."/>
            <person name="Haange S.B."/>
            <person name="Oberbach A."/>
            <person name="Till H."/>
            <person name="Bargiela R."/>
            <person name="Campoy C."/>
            <person name="Segura M.T."/>
            <person name="Richter M."/>
            <person name="von Bergen M."/>
            <person name="Seifert J."/>
            <person name="Suarez A."/>
        </authorList>
    </citation>
    <scope>NUCLEOTIDE SEQUENCE</scope>
</reference>
<dbReference type="PANTHER" id="PTHR33515">
    <property type="entry name" value="RIBOSOME-BINDING FACTOR A, CHLOROPLASTIC-RELATED"/>
    <property type="match status" value="1"/>
</dbReference>
<dbReference type="InterPro" id="IPR020053">
    <property type="entry name" value="Ribosome-bd_factorA_CS"/>
</dbReference>
<dbReference type="InterPro" id="IPR000238">
    <property type="entry name" value="RbfA"/>
</dbReference>
<dbReference type="PROSITE" id="PS01319">
    <property type="entry name" value="RBFA"/>
    <property type="match status" value="1"/>
</dbReference>
<dbReference type="Gene3D" id="3.30.300.20">
    <property type="match status" value="1"/>
</dbReference>
<dbReference type="SUPFAM" id="SSF89919">
    <property type="entry name" value="Ribosome-binding factor A, RbfA"/>
    <property type="match status" value="1"/>
</dbReference>
<dbReference type="GO" id="GO:0005829">
    <property type="term" value="C:cytosol"/>
    <property type="evidence" value="ECO:0007669"/>
    <property type="project" value="TreeGrafter"/>
</dbReference>
<dbReference type="NCBIfam" id="TIGR00082">
    <property type="entry name" value="rbfA"/>
    <property type="match status" value="1"/>
</dbReference>
<evidence type="ECO:0000313" key="1">
    <source>
        <dbReference type="EMBL" id="EKC46866.1"/>
    </source>
</evidence>
<dbReference type="GO" id="GO:0043024">
    <property type="term" value="F:ribosomal small subunit binding"/>
    <property type="evidence" value="ECO:0007669"/>
    <property type="project" value="TreeGrafter"/>
</dbReference>
<gene>
    <name evidence="1" type="ORF">OBE_15998</name>
</gene>
<dbReference type="Pfam" id="PF02033">
    <property type="entry name" value="RBFA"/>
    <property type="match status" value="1"/>
</dbReference>
<dbReference type="InterPro" id="IPR015946">
    <property type="entry name" value="KH_dom-like_a/b"/>
</dbReference>
<accession>K1SHL8</accession>
<name>K1SHL8_9ZZZZ</name>
<comment type="caution">
    <text evidence="1">The sequence shown here is derived from an EMBL/GenBank/DDBJ whole genome shotgun (WGS) entry which is preliminary data.</text>
</comment>
<dbReference type="InterPro" id="IPR023799">
    <property type="entry name" value="RbfA_dom_sf"/>
</dbReference>
<organism evidence="1">
    <name type="scientific">human gut metagenome</name>
    <dbReference type="NCBI Taxonomy" id="408170"/>
    <lineage>
        <taxon>unclassified sequences</taxon>
        <taxon>metagenomes</taxon>
        <taxon>organismal metagenomes</taxon>
    </lineage>
</organism>
<dbReference type="GO" id="GO:0006364">
    <property type="term" value="P:rRNA processing"/>
    <property type="evidence" value="ECO:0007669"/>
    <property type="project" value="InterPro"/>
</dbReference>
<dbReference type="HAMAP" id="MF_00003">
    <property type="entry name" value="RbfA"/>
    <property type="match status" value="1"/>
</dbReference>
<protein>
    <submittedName>
        <fullName evidence="1">Ribosome-binding factor A</fullName>
    </submittedName>
</protein>
<proteinExistence type="inferred from homology"/>
<dbReference type="EMBL" id="AJWZ01010989">
    <property type="protein sequence ID" value="EKC46866.1"/>
    <property type="molecule type" value="Genomic_DNA"/>
</dbReference>